<evidence type="ECO:0000256" key="4">
    <source>
        <dbReference type="ARBA" id="ARBA00023274"/>
    </source>
</evidence>
<dbReference type="PANTHER" id="PTHR36083:SF1">
    <property type="entry name" value="LARGE RIBOSOMAL SUBUNIT PROTEIN BL32C"/>
    <property type="match status" value="1"/>
</dbReference>
<dbReference type="PANTHER" id="PTHR36083">
    <property type="entry name" value="50S RIBOSOMAL PROTEIN L32, CHLOROPLASTIC"/>
    <property type="match status" value="1"/>
</dbReference>
<dbReference type="InterPro" id="IPR044958">
    <property type="entry name" value="Ribosomal_bL32_plant/cyanobact"/>
</dbReference>
<dbReference type="OMA" id="RKAHWKR"/>
<keyword evidence="4" id="KW-0687">Ribonucleoprotein</keyword>
<reference evidence="8 9" key="1">
    <citation type="journal article" date="2011" name="Science">
        <title>The Selaginella genome identifies genetic changes associated with the evolution of vascular plants.</title>
        <authorList>
            <person name="Banks J.A."/>
            <person name="Nishiyama T."/>
            <person name="Hasebe M."/>
            <person name="Bowman J.L."/>
            <person name="Gribskov M."/>
            <person name="dePamphilis C."/>
            <person name="Albert V.A."/>
            <person name="Aono N."/>
            <person name="Aoyama T."/>
            <person name="Ambrose B.A."/>
            <person name="Ashton N.W."/>
            <person name="Axtell M.J."/>
            <person name="Barker E."/>
            <person name="Barker M.S."/>
            <person name="Bennetzen J.L."/>
            <person name="Bonawitz N.D."/>
            <person name="Chapple C."/>
            <person name="Cheng C."/>
            <person name="Correa L.G."/>
            <person name="Dacre M."/>
            <person name="DeBarry J."/>
            <person name="Dreyer I."/>
            <person name="Elias M."/>
            <person name="Engstrom E.M."/>
            <person name="Estelle M."/>
            <person name="Feng L."/>
            <person name="Finet C."/>
            <person name="Floyd S.K."/>
            <person name="Frommer W.B."/>
            <person name="Fujita T."/>
            <person name="Gramzow L."/>
            <person name="Gutensohn M."/>
            <person name="Harholt J."/>
            <person name="Hattori M."/>
            <person name="Heyl A."/>
            <person name="Hirai T."/>
            <person name="Hiwatashi Y."/>
            <person name="Ishikawa M."/>
            <person name="Iwata M."/>
            <person name="Karol K.G."/>
            <person name="Koehler B."/>
            <person name="Kolukisaoglu U."/>
            <person name="Kubo M."/>
            <person name="Kurata T."/>
            <person name="Lalonde S."/>
            <person name="Li K."/>
            <person name="Li Y."/>
            <person name="Litt A."/>
            <person name="Lyons E."/>
            <person name="Manning G."/>
            <person name="Maruyama T."/>
            <person name="Michael T.P."/>
            <person name="Mikami K."/>
            <person name="Miyazaki S."/>
            <person name="Morinaga S."/>
            <person name="Murata T."/>
            <person name="Mueller-Roeber B."/>
            <person name="Nelson D.R."/>
            <person name="Obara M."/>
            <person name="Oguri Y."/>
            <person name="Olmstead R.G."/>
            <person name="Onodera N."/>
            <person name="Petersen B.L."/>
            <person name="Pils B."/>
            <person name="Prigge M."/>
            <person name="Rensing S.A."/>
            <person name="Riano-Pachon D.M."/>
            <person name="Roberts A.W."/>
            <person name="Sato Y."/>
            <person name="Scheller H.V."/>
            <person name="Schulz B."/>
            <person name="Schulz C."/>
            <person name="Shakirov E.V."/>
            <person name="Shibagaki N."/>
            <person name="Shinohara N."/>
            <person name="Shippen D.E."/>
            <person name="Soerensen I."/>
            <person name="Sotooka R."/>
            <person name="Sugimoto N."/>
            <person name="Sugita M."/>
            <person name="Sumikawa N."/>
            <person name="Tanurdzic M."/>
            <person name="Theissen G."/>
            <person name="Ulvskov P."/>
            <person name="Wakazuki S."/>
            <person name="Weng J.K."/>
            <person name="Willats W.W."/>
            <person name="Wipf D."/>
            <person name="Wolf P.G."/>
            <person name="Yang L."/>
            <person name="Zimmer A.D."/>
            <person name="Zhu Q."/>
            <person name="Mitros T."/>
            <person name="Hellsten U."/>
            <person name="Loque D."/>
            <person name="Otillar R."/>
            <person name="Salamov A."/>
            <person name="Schmutz J."/>
            <person name="Shapiro H."/>
            <person name="Lindquist E."/>
            <person name="Lucas S."/>
            <person name="Rokhsar D."/>
            <person name="Grigoriev I.V."/>
        </authorList>
    </citation>
    <scope>NUCLEOTIDE SEQUENCE [LARGE SCALE GENOMIC DNA]</scope>
</reference>
<dbReference type="OrthoDB" id="1938523at2759"/>
<comment type="similarity">
    <text evidence="2">Belongs to the bacterial ribosomal protein bL32 family.</text>
</comment>
<dbReference type="GO" id="GO:0006412">
    <property type="term" value="P:translation"/>
    <property type="evidence" value="ECO:0007669"/>
    <property type="project" value="InterPro"/>
</dbReference>
<dbReference type="Gramene" id="EFJ15542">
    <property type="protein sequence ID" value="EFJ15542"/>
    <property type="gene ID" value="SELMODRAFT_9605"/>
</dbReference>
<dbReference type="STRING" id="88036.D8SIR7"/>
<dbReference type="InterPro" id="IPR002677">
    <property type="entry name" value="Ribosomal_bL32"/>
</dbReference>
<dbReference type="InParanoid" id="D8SIR7"/>
<name>D8SIR7_SELML</name>
<dbReference type="Proteomes" id="UP000001514">
    <property type="component" value="Unassembled WGS sequence"/>
</dbReference>
<dbReference type="FunCoup" id="D8SIR7">
    <property type="interactions" value="421"/>
</dbReference>
<keyword evidence="9" id="KW-1185">Reference proteome</keyword>
<dbReference type="Pfam" id="PF01783">
    <property type="entry name" value="Ribosomal_L32p"/>
    <property type="match status" value="1"/>
</dbReference>
<evidence type="ECO:0000256" key="2">
    <source>
        <dbReference type="ARBA" id="ARBA00008560"/>
    </source>
</evidence>
<evidence type="ECO:0000313" key="9">
    <source>
        <dbReference type="Proteomes" id="UP000001514"/>
    </source>
</evidence>
<accession>D8SIR7</accession>
<dbReference type="EMBL" id="GL377622">
    <property type="protein sequence ID" value="EFJ15542.1"/>
    <property type="molecule type" value="Genomic_DNA"/>
</dbReference>
<evidence type="ECO:0000256" key="6">
    <source>
        <dbReference type="ARBA" id="ARBA00035431"/>
    </source>
</evidence>
<comment type="subcellular location">
    <subcellularLocation>
        <location evidence="1">Plastid</location>
        <location evidence="1">Chloroplast</location>
    </subcellularLocation>
</comment>
<evidence type="ECO:0000256" key="5">
    <source>
        <dbReference type="ARBA" id="ARBA00035280"/>
    </source>
</evidence>
<dbReference type="KEGG" id="smo:SELMODRAFT_9605"/>
<dbReference type="Gramene" id="EFJ11266">
    <property type="protein sequence ID" value="EFJ11266"/>
    <property type="gene ID" value="SELMODRAFT_9453"/>
</dbReference>
<evidence type="ECO:0000256" key="1">
    <source>
        <dbReference type="ARBA" id="ARBA00004229"/>
    </source>
</evidence>
<evidence type="ECO:0000313" key="7">
    <source>
        <dbReference type="EMBL" id="EFJ11266.1"/>
    </source>
</evidence>
<dbReference type="AlphaFoldDB" id="D8SIR7"/>
<dbReference type="EMBL" id="GL377648">
    <property type="protein sequence ID" value="EFJ11266.1"/>
    <property type="molecule type" value="Genomic_DNA"/>
</dbReference>
<proteinExistence type="inferred from homology"/>
<dbReference type="GO" id="GO:0009507">
    <property type="term" value="C:chloroplast"/>
    <property type="evidence" value="ECO:0007669"/>
    <property type="project" value="UniProtKB-SubCell"/>
</dbReference>
<dbReference type="KEGG" id="smo:SELMODRAFT_9453"/>
<protein>
    <recommendedName>
        <fullName evidence="5">Large ribosomal subunit protein bL32c</fullName>
    </recommendedName>
    <alternativeName>
        <fullName evidence="6">50S ribosomal protein L32, chloroplastic</fullName>
    </alternativeName>
</protein>
<dbReference type="eggNOG" id="ENOG502SD16">
    <property type="taxonomic scope" value="Eukaryota"/>
</dbReference>
<dbReference type="GO" id="GO:0015934">
    <property type="term" value="C:large ribosomal subunit"/>
    <property type="evidence" value="ECO:0007669"/>
    <property type="project" value="InterPro"/>
</dbReference>
<dbReference type="GO" id="GO:0003729">
    <property type="term" value="F:mRNA binding"/>
    <property type="evidence" value="ECO:0000318"/>
    <property type="project" value="GO_Central"/>
</dbReference>
<feature type="non-terminal residue" evidence="8">
    <location>
        <position position="53"/>
    </location>
</feature>
<evidence type="ECO:0000313" key="8">
    <source>
        <dbReference type="EMBL" id="EFJ15542.1"/>
    </source>
</evidence>
<dbReference type="HOGENOM" id="CLU_199882_0_0_1"/>
<dbReference type="GO" id="GO:0003735">
    <property type="term" value="F:structural constituent of ribosome"/>
    <property type="evidence" value="ECO:0007669"/>
    <property type="project" value="InterPro"/>
</dbReference>
<dbReference type="HAMAP" id="MF_00340">
    <property type="entry name" value="Ribosomal_bL32"/>
    <property type="match status" value="1"/>
</dbReference>
<sequence>MAVPKKRTSKTKRKIRHAVWMRKARVAADKALSLAKSVLTGRSNSFYYETDDQ</sequence>
<organism evidence="9">
    <name type="scientific">Selaginella moellendorffii</name>
    <name type="common">Spikemoss</name>
    <dbReference type="NCBI Taxonomy" id="88036"/>
    <lineage>
        <taxon>Eukaryota</taxon>
        <taxon>Viridiplantae</taxon>
        <taxon>Streptophyta</taxon>
        <taxon>Embryophyta</taxon>
        <taxon>Tracheophyta</taxon>
        <taxon>Lycopodiopsida</taxon>
        <taxon>Selaginellales</taxon>
        <taxon>Selaginellaceae</taxon>
        <taxon>Selaginella</taxon>
    </lineage>
</organism>
<evidence type="ECO:0000256" key="3">
    <source>
        <dbReference type="ARBA" id="ARBA00022980"/>
    </source>
</evidence>
<gene>
    <name evidence="7" type="ORF">SELMODRAFT_9453</name>
    <name evidence="8" type="ORF">SELMODRAFT_9605</name>
</gene>
<keyword evidence="3" id="KW-0689">Ribosomal protein</keyword>